<evidence type="ECO:0000256" key="3">
    <source>
        <dbReference type="ARBA" id="ARBA00022452"/>
    </source>
</evidence>
<evidence type="ECO:0000256" key="4">
    <source>
        <dbReference type="ARBA" id="ARBA00022692"/>
    </source>
</evidence>
<dbReference type="Pfam" id="PF00593">
    <property type="entry name" value="TonB_dep_Rec_b-barrel"/>
    <property type="match status" value="1"/>
</dbReference>
<evidence type="ECO:0008006" key="18">
    <source>
        <dbReference type="Google" id="ProtNLM"/>
    </source>
</evidence>
<evidence type="ECO:0000256" key="9">
    <source>
        <dbReference type="ARBA" id="ARBA00023237"/>
    </source>
</evidence>
<dbReference type="InterPro" id="IPR011990">
    <property type="entry name" value="TPR-like_helical_dom_sf"/>
</dbReference>
<dbReference type="PANTHER" id="PTHR30069:SF29">
    <property type="entry name" value="HEMOGLOBIN AND HEMOGLOBIN-HAPTOGLOBIN-BINDING PROTEIN 1-RELATED"/>
    <property type="match status" value="1"/>
</dbReference>
<dbReference type="Gene3D" id="2.40.170.20">
    <property type="entry name" value="TonB-dependent receptor, beta-barrel domain"/>
    <property type="match status" value="1"/>
</dbReference>
<dbReference type="GO" id="GO:0044718">
    <property type="term" value="P:siderophore transmembrane transport"/>
    <property type="evidence" value="ECO:0007669"/>
    <property type="project" value="TreeGrafter"/>
</dbReference>
<keyword evidence="3 11" id="KW-1134">Transmembrane beta strand</keyword>
<dbReference type="PROSITE" id="PS52016">
    <property type="entry name" value="TONB_DEPENDENT_REC_3"/>
    <property type="match status" value="1"/>
</dbReference>
<evidence type="ECO:0000256" key="8">
    <source>
        <dbReference type="ARBA" id="ARBA00023170"/>
    </source>
</evidence>
<evidence type="ECO:0000256" key="7">
    <source>
        <dbReference type="ARBA" id="ARBA00023136"/>
    </source>
</evidence>
<evidence type="ECO:0000256" key="5">
    <source>
        <dbReference type="ARBA" id="ARBA00022729"/>
    </source>
</evidence>
<evidence type="ECO:0000256" key="6">
    <source>
        <dbReference type="ARBA" id="ARBA00023077"/>
    </source>
</evidence>
<feature type="domain" description="TonB-dependent receptor plug" evidence="14">
    <location>
        <begin position="382"/>
        <end position="493"/>
    </location>
</feature>
<organism evidence="16 17">
    <name type="scientific">Sorangium cellulosum</name>
    <name type="common">Polyangium cellulosum</name>
    <dbReference type="NCBI Taxonomy" id="56"/>
    <lineage>
        <taxon>Bacteria</taxon>
        <taxon>Pseudomonadati</taxon>
        <taxon>Myxococcota</taxon>
        <taxon>Polyangia</taxon>
        <taxon>Polyangiales</taxon>
        <taxon>Polyangiaceae</taxon>
        <taxon>Sorangium</taxon>
    </lineage>
</organism>
<keyword evidence="9 11" id="KW-0998">Cell outer membrane</keyword>
<dbReference type="Pfam" id="PF07715">
    <property type="entry name" value="Plug"/>
    <property type="match status" value="1"/>
</dbReference>
<keyword evidence="4 11" id="KW-0812">Transmembrane</keyword>
<dbReference type="EMBL" id="CP012670">
    <property type="protein sequence ID" value="AUX21490.1"/>
    <property type="molecule type" value="Genomic_DNA"/>
</dbReference>
<evidence type="ECO:0000313" key="17">
    <source>
        <dbReference type="Proteomes" id="UP000295781"/>
    </source>
</evidence>
<name>A0A4P2PXK6_SORCE</name>
<evidence type="ECO:0000256" key="12">
    <source>
        <dbReference type="RuleBase" id="RU003357"/>
    </source>
</evidence>
<dbReference type="Pfam" id="PF08308">
    <property type="entry name" value="PEGA"/>
    <property type="match status" value="2"/>
</dbReference>
<keyword evidence="7 11" id="KW-0472">Membrane</keyword>
<evidence type="ECO:0000256" key="1">
    <source>
        <dbReference type="ARBA" id="ARBA00004571"/>
    </source>
</evidence>
<sequence length="999" mass="108700">MRARFKAISRAALQPGRRSSDAPPARRGARAVRRPRARRAWWLVALPLLVGSLLQASAARADGEGQADEADLHFELGRELFKKGEFRAALEHFLASNRLVPNRNVIFNIALTYEELGRFADAHRYYDDALEGEADPEVAAEIQAALQRIAPRVAVLQITTSPPGASIYIDRKDLGPRGKAPRRLAVDEGRYRILVELDGYEPVAVDATDVKLGQAKEVMFVLRRIVGTVRVDLRGAREAAVHVDSEGAPPACTAPCDVDLPPGRHVLYFSRPGYHAAPRSLTVVAREVVPVTATLSPLTGSILVHADERDALIEIDGRPMGFTPSVIQGVPVGRRNLRVSLRGFAPVERTVEVTAGQQAELRDLTLEPLREVSAASRVVERVEDAPASVSVIDRQELRAFGYPTLAEALRGTRGVYLSNDHVVYSAGIRGLGEPLDYGNRLLVLSDGHSTNDNILNASFVGSDARDDLHDVDHIEIVRGPGSLLYGTGALSGIVNLVPRGRDEPTGAHAAAGTYHDSVGHARAGFHYNAGKEAGVRASASAASSDGFDVPVALRMPGGGPRVQVAEHAEAFRAGGTFGRAWYGPITAQWMYHQRKQIVPTGYVGTRLNDPRSTFEDVHMMAEVRYEPELAPGVRFMARGHANRFVWHGVYAFDEESSERQHQFGTWLGGELRVAWTPLPWLRVTGGGEAQAHPEARLRTEFAGGGTRTTSKPFRFGAGYLILDGSPAPWVRLSAGARLDFYSTLGPGPIAVPRGAIILRPAPGGVLKIMGGSAFRAPSVSEQFYADGKTQLPAVDPARGRELDPEYILSGEVEYSQRLGDEWVALGAVHASSLSGTITLAKDEDEPLYVRYTNSESPAVVTGGDVELRREWRQGWMLAASYGYQHTRHANGGRLVNAPEHLASLRGVIPVVDRHLSAGLRVNLEAPRRISRSSDDVTSPAIVADLTVSGEVERFRTRYVLGLYNAMDARYDYPVADTYLSSRSRQNGRTFLAEIVVSYP</sequence>
<evidence type="ECO:0000259" key="14">
    <source>
        <dbReference type="Pfam" id="PF07715"/>
    </source>
</evidence>
<keyword evidence="8" id="KW-0675">Receptor</keyword>
<dbReference type="PROSITE" id="PS50005">
    <property type="entry name" value="TPR"/>
    <property type="match status" value="1"/>
</dbReference>
<dbReference type="InterPro" id="IPR000531">
    <property type="entry name" value="Beta-barrel_TonB"/>
</dbReference>
<keyword evidence="5" id="KW-0732">Signal</keyword>
<dbReference type="Gene3D" id="2.170.130.10">
    <property type="entry name" value="TonB-dependent receptor, plug domain"/>
    <property type="match status" value="1"/>
</dbReference>
<comment type="similarity">
    <text evidence="11 12">Belongs to the TonB-dependent receptor family.</text>
</comment>
<proteinExistence type="inferred from homology"/>
<dbReference type="InterPro" id="IPR012910">
    <property type="entry name" value="Plug_dom"/>
</dbReference>
<evidence type="ECO:0000256" key="11">
    <source>
        <dbReference type="PROSITE-ProRule" id="PRU01360"/>
    </source>
</evidence>
<dbReference type="SUPFAM" id="SSF56935">
    <property type="entry name" value="Porins"/>
    <property type="match status" value="1"/>
</dbReference>
<dbReference type="InterPro" id="IPR013229">
    <property type="entry name" value="PEGA"/>
</dbReference>
<feature type="domain" description="PEGA" evidence="15">
    <location>
        <begin position="300"/>
        <end position="367"/>
    </location>
</feature>
<feature type="domain" description="PEGA" evidence="15">
    <location>
        <begin position="155"/>
        <end position="204"/>
    </location>
</feature>
<comment type="subcellular location">
    <subcellularLocation>
        <location evidence="1 11">Cell outer membrane</location>
        <topology evidence="1 11">Multi-pass membrane protein</topology>
    </subcellularLocation>
</comment>
<evidence type="ECO:0000256" key="2">
    <source>
        <dbReference type="ARBA" id="ARBA00022448"/>
    </source>
</evidence>
<keyword evidence="6 12" id="KW-0798">TonB box</keyword>
<feature type="domain" description="TonB-dependent receptor-like beta-barrel" evidence="13">
    <location>
        <begin position="659"/>
        <end position="947"/>
    </location>
</feature>
<keyword evidence="10" id="KW-0802">TPR repeat</keyword>
<dbReference type="InterPro" id="IPR036942">
    <property type="entry name" value="Beta-barrel_TonB_sf"/>
</dbReference>
<evidence type="ECO:0000259" key="13">
    <source>
        <dbReference type="Pfam" id="PF00593"/>
    </source>
</evidence>
<dbReference type="InterPro" id="IPR037066">
    <property type="entry name" value="Plug_dom_sf"/>
</dbReference>
<keyword evidence="2 11" id="KW-0813">Transport</keyword>
<dbReference type="InterPro" id="IPR019734">
    <property type="entry name" value="TPR_rpt"/>
</dbReference>
<gene>
    <name evidence="16" type="ORF">SOCEGT47_019740</name>
</gene>
<reference evidence="16 17" key="1">
    <citation type="submission" date="2015-09" db="EMBL/GenBank/DDBJ databases">
        <title>Sorangium comparison.</title>
        <authorList>
            <person name="Zaburannyi N."/>
            <person name="Bunk B."/>
            <person name="Overmann J."/>
            <person name="Mueller R."/>
        </authorList>
    </citation>
    <scope>NUCLEOTIDE SEQUENCE [LARGE SCALE GENOMIC DNA]</scope>
    <source>
        <strain evidence="16 17">So ceGT47</strain>
    </source>
</reference>
<protein>
    <recommendedName>
        <fullName evidence="18">TonB-dependent receptor</fullName>
    </recommendedName>
</protein>
<dbReference type="AlphaFoldDB" id="A0A4P2PXK6"/>
<dbReference type="PANTHER" id="PTHR30069">
    <property type="entry name" value="TONB-DEPENDENT OUTER MEMBRANE RECEPTOR"/>
    <property type="match status" value="1"/>
</dbReference>
<dbReference type="Gene3D" id="1.25.40.10">
    <property type="entry name" value="Tetratricopeptide repeat domain"/>
    <property type="match status" value="1"/>
</dbReference>
<evidence type="ECO:0000313" key="16">
    <source>
        <dbReference type="EMBL" id="AUX21490.1"/>
    </source>
</evidence>
<evidence type="ECO:0000256" key="10">
    <source>
        <dbReference type="PROSITE-ProRule" id="PRU00339"/>
    </source>
</evidence>
<evidence type="ECO:0000259" key="15">
    <source>
        <dbReference type="Pfam" id="PF08308"/>
    </source>
</evidence>
<dbReference type="GO" id="GO:0009279">
    <property type="term" value="C:cell outer membrane"/>
    <property type="evidence" value="ECO:0007669"/>
    <property type="project" value="UniProtKB-SubCell"/>
</dbReference>
<accession>A0A4P2PXK6</accession>
<dbReference type="GO" id="GO:0015344">
    <property type="term" value="F:siderophore uptake transmembrane transporter activity"/>
    <property type="evidence" value="ECO:0007669"/>
    <property type="project" value="TreeGrafter"/>
</dbReference>
<dbReference type="Proteomes" id="UP000295781">
    <property type="component" value="Chromosome"/>
</dbReference>
<feature type="repeat" description="TPR" evidence="10">
    <location>
        <begin position="70"/>
        <end position="103"/>
    </location>
</feature>
<dbReference type="RefSeq" id="WP_242516063.1">
    <property type="nucleotide sequence ID" value="NZ_CP012670.1"/>
</dbReference>
<dbReference type="InterPro" id="IPR039426">
    <property type="entry name" value="TonB-dep_rcpt-like"/>
</dbReference>
<dbReference type="SUPFAM" id="SSF48452">
    <property type="entry name" value="TPR-like"/>
    <property type="match status" value="1"/>
</dbReference>